<evidence type="ECO:0000313" key="2">
    <source>
        <dbReference type="Proteomes" id="UP001501455"/>
    </source>
</evidence>
<protein>
    <submittedName>
        <fullName evidence="1">Uncharacterized protein</fullName>
    </submittedName>
</protein>
<gene>
    <name evidence="1" type="ORF">GCM10019016_105270</name>
</gene>
<reference evidence="2" key="1">
    <citation type="journal article" date="2019" name="Int. J. Syst. Evol. Microbiol.">
        <title>The Global Catalogue of Microorganisms (GCM) 10K type strain sequencing project: providing services to taxonomists for standard genome sequencing and annotation.</title>
        <authorList>
            <consortium name="The Broad Institute Genomics Platform"/>
            <consortium name="The Broad Institute Genome Sequencing Center for Infectious Disease"/>
            <person name="Wu L."/>
            <person name="Ma J."/>
        </authorList>
    </citation>
    <scope>NUCLEOTIDE SEQUENCE [LARGE SCALE GENOMIC DNA]</scope>
    <source>
        <strain evidence="2">JCM 4816</strain>
    </source>
</reference>
<comment type="caution">
    <text evidence="1">The sequence shown here is derived from an EMBL/GenBank/DDBJ whole genome shotgun (WGS) entry which is preliminary data.</text>
</comment>
<organism evidence="1 2">
    <name type="scientific">Streptomyces prasinosporus</name>
    <dbReference type="NCBI Taxonomy" id="68256"/>
    <lineage>
        <taxon>Bacteria</taxon>
        <taxon>Bacillati</taxon>
        <taxon>Actinomycetota</taxon>
        <taxon>Actinomycetes</taxon>
        <taxon>Kitasatosporales</taxon>
        <taxon>Streptomycetaceae</taxon>
        <taxon>Streptomyces</taxon>
        <taxon>Streptomyces albogriseolus group</taxon>
    </lineage>
</organism>
<dbReference type="EMBL" id="BAAAXF010000074">
    <property type="protein sequence ID" value="GAA3503417.1"/>
    <property type="molecule type" value="Genomic_DNA"/>
</dbReference>
<sequence>MWLVDHPVDDLPVLHTRSARHSPRYEGSWQLSLPIGEFITTYRDTMIHHLMIFEDGPWSNSSSNDRKPAPGLTTDLLSGILERAPAQGG</sequence>
<accession>A0ABP6U768</accession>
<evidence type="ECO:0000313" key="1">
    <source>
        <dbReference type="EMBL" id="GAA3503417.1"/>
    </source>
</evidence>
<proteinExistence type="predicted"/>
<keyword evidence="2" id="KW-1185">Reference proteome</keyword>
<name>A0ABP6U768_9ACTN</name>
<dbReference type="Proteomes" id="UP001501455">
    <property type="component" value="Unassembled WGS sequence"/>
</dbReference>